<dbReference type="GO" id="GO:0110001">
    <property type="term" value="C:toxin-antitoxin complex"/>
    <property type="evidence" value="ECO:0007669"/>
    <property type="project" value="InterPro"/>
</dbReference>
<keyword evidence="4" id="KW-0547">Nucleotide-binding</keyword>
<keyword evidence="1" id="KW-0597">Phosphoprotein</keyword>
<sequence length="113" mass="13236">MRKDNLIHIRHMLEAAEDAISFARNRTRRDLDDDRMFTLSIVKSVELIGEAASKISKEGKDAHPEIPWSDIVAMRNRLIHVYFDIDLDRVWDTITDDLPPLVYALKKILEYEE</sequence>
<keyword evidence="5" id="KW-0378">Hydrolase</keyword>
<evidence type="ECO:0000256" key="1">
    <source>
        <dbReference type="ARBA" id="ARBA00022553"/>
    </source>
</evidence>
<protein>
    <recommendedName>
        <fullName evidence="9">DUF86 domain-containing protein</fullName>
    </recommendedName>
</protein>
<dbReference type="PANTHER" id="PTHR34139:SF1">
    <property type="entry name" value="RNASE MJ1380-RELATED"/>
    <property type="match status" value="1"/>
</dbReference>
<dbReference type="GO" id="GO:0016787">
    <property type="term" value="F:hydrolase activity"/>
    <property type="evidence" value="ECO:0007669"/>
    <property type="project" value="UniProtKB-KW"/>
</dbReference>
<evidence type="ECO:0000313" key="7">
    <source>
        <dbReference type="EMBL" id="CBX29219.1"/>
    </source>
</evidence>
<keyword evidence="3" id="KW-0540">Nuclease</keyword>
<evidence type="ECO:0000256" key="2">
    <source>
        <dbReference type="ARBA" id="ARBA00022649"/>
    </source>
</evidence>
<dbReference type="InterPro" id="IPR051813">
    <property type="entry name" value="HepT_RNase_toxin"/>
</dbReference>
<dbReference type="InterPro" id="IPR008201">
    <property type="entry name" value="HepT-like"/>
</dbReference>
<dbReference type="GO" id="GO:0000166">
    <property type="term" value="F:nucleotide binding"/>
    <property type="evidence" value="ECO:0007669"/>
    <property type="project" value="UniProtKB-KW"/>
</dbReference>
<evidence type="ECO:0000256" key="4">
    <source>
        <dbReference type="ARBA" id="ARBA00022741"/>
    </source>
</evidence>
<evidence type="ECO:0000256" key="6">
    <source>
        <dbReference type="ARBA" id="ARBA00024207"/>
    </source>
</evidence>
<gene>
    <name evidence="8" type="ORF">N47_E47700</name>
    <name evidence="7" type="ORF">N47_J02000</name>
</gene>
<dbReference type="InterPro" id="IPR037038">
    <property type="entry name" value="HepT-like_sf"/>
</dbReference>
<organism evidence="7">
    <name type="scientific">uncultured Desulfobacterium sp</name>
    <dbReference type="NCBI Taxonomy" id="201089"/>
    <lineage>
        <taxon>Bacteria</taxon>
        <taxon>Pseudomonadati</taxon>
        <taxon>Thermodesulfobacteriota</taxon>
        <taxon>Desulfobacteria</taxon>
        <taxon>Desulfobacterales</taxon>
        <taxon>Desulfobacteriaceae</taxon>
        <taxon>Desulfobacterium</taxon>
        <taxon>environmental samples</taxon>
    </lineage>
</organism>
<accession>E1YF75</accession>
<dbReference type="PANTHER" id="PTHR34139">
    <property type="entry name" value="UPF0331 PROTEIN MJ0127"/>
    <property type="match status" value="1"/>
</dbReference>
<evidence type="ECO:0000256" key="5">
    <source>
        <dbReference type="ARBA" id="ARBA00022801"/>
    </source>
</evidence>
<evidence type="ECO:0000313" key="8">
    <source>
        <dbReference type="EMBL" id="CBX31258.1"/>
    </source>
</evidence>
<reference evidence="7" key="1">
    <citation type="journal article" date="2011" name="Environ. Microbiol.">
        <title>Genomic insights into the metabolic potential of the polycyclic aromatic hydrocarbon degrading sulfate-reducing Deltaproteobacterium N47.</title>
        <authorList>
            <person name="Bergmann F."/>
            <person name="Selesi D."/>
            <person name="Weinmaier T."/>
            <person name="Tischler P."/>
            <person name="Rattei T."/>
            <person name="Meckenstock R.U."/>
        </authorList>
    </citation>
    <scope>NUCLEOTIDE SEQUENCE</scope>
</reference>
<dbReference type="EMBL" id="FR695872">
    <property type="protein sequence ID" value="CBX29219.1"/>
    <property type="molecule type" value="Genomic_DNA"/>
</dbReference>
<comment type="similarity">
    <text evidence="6">Belongs to the HepT RNase toxin family.</text>
</comment>
<evidence type="ECO:0008006" key="9">
    <source>
        <dbReference type="Google" id="ProtNLM"/>
    </source>
</evidence>
<evidence type="ECO:0000256" key="3">
    <source>
        <dbReference type="ARBA" id="ARBA00022722"/>
    </source>
</evidence>
<dbReference type="GO" id="GO:0004540">
    <property type="term" value="F:RNA nuclease activity"/>
    <property type="evidence" value="ECO:0007669"/>
    <property type="project" value="InterPro"/>
</dbReference>
<dbReference type="Gene3D" id="1.20.120.580">
    <property type="entry name" value="bsu32300-like"/>
    <property type="match status" value="1"/>
</dbReference>
<proteinExistence type="inferred from homology"/>
<dbReference type="EMBL" id="FR695877">
    <property type="protein sequence ID" value="CBX31258.1"/>
    <property type="molecule type" value="Genomic_DNA"/>
</dbReference>
<keyword evidence="2" id="KW-1277">Toxin-antitoxin system</keyword>
<dbReference type="Pfam" id="PF01934">
    <property type="entry name" value="HepT-like"/>
    <property type="match status" value="1"/>
</dbReference>
<dbReference type="AlphaFoldDB" id="E1YF75"/>
<name>E1YF75_9BACT</name>